<dbReference type="InterPro" id="IPR026021">
    <property type="entry name" value="YdjA-like"/>
</dbReference>
<dbReference type="InterPro" id="IPR052530">
    <property type="entry name" value="NAD(P)H_nitroreductase"/>
</dbReference>
<reference evidence="10" key="1">
    <citation type="journal article" date="2019" name="Int. J. Syst. Evol. Microbiol.">
        <title>The Global Catalogue of Microorganisms (GCM) 10K type strain sequencing project: providing services to taxonomists for standard genome sequencing and annotation.</title>
        <authorList>
            <consortium name="The Broad Institute Genomics Platform"/>
            <consortium name="The Broad Institute Genome Sequencing Center for Infectious Disease"/>
            <person name="Wu L."/>
            <person name="Ma J."/>
        </authorList>
    </citation>
    <scope>NUCLEOTIDE SEQUENCE [LARGE SCALE GENOMIC DNA]</scope>
    <source>
        <strain evidence="10">JCM 17664</strain>
    </source>
</reference>
<feature type="domain" description="Nitroreductase" evidence="8">
    <location>
        <begin position="17"/>
        <end position="175"/>
    </location>
</feature>
<dbReference type="Pfam" id="PF00881">
    <property type="entry name" value="Nitroreductase"/>
    <property type="match status" value="1"/>
</dbReference>
<accession>A0ABP8FSF7</accession>
<keyword evidence="10" id="KW-1185">Reference proteome</keyword>
<gene>
    <name evidence="9" type="ORF">GCM10023143_18350</name>
</gene>
<evidence type="ECO:0000256" key="1">
    <source>
        <dbReference type="ARBA" id="ARBA00001917"/>
    </source>
</evidence>
<comment type="cofactor">
    <cofactor evidence="1">
        <name>FMN</name>
        <dbReference type="ChEBI" id="CHEBI:58210"/>
    </cofactor>
</comment>
<keyword evidence="3" id="KW-0285">Flavoprotein</keyword>
<evidence type="ECO:0000313" key="10">
    <source>
        <dbReference type="Proteomes" id="UP001501207"/>
    </source>
</evidence>
<evidence type="ECO:0000256" key="6">
    <source>
        <dbReference type="ARBA" id="ARBA00023002"/>
    </source>
</evidence>
<evidence type="ECO:0000256" key="3">
    <source>
        <dbReference type="ARBA" id="ARBA00022630"/>
    </source>
</evidence>
<keyword evidence="7" id="KW-0520">NAD</keyword>
<dbReference type="Gene3D" id="3.40.109.10">
    <property type="entry name" value="NADH Oxidase"/>
    <property type="match status" value="1"/>
</dbReference>
<comment type="caution">
    <text evidence="9">The sequence shown here is derived from an EMBL/GenBank/DDBJ whole genome shotgun (WGS) entry which is preliminary data.</text>
</comment>
<dbReference type="EMBL" id="BAABFN010000004">
    <property type="protein sequence ID" value="GAA4310116.1"/>
    <property type="molecule type" value="Genomic_DNA"/>
</dbReference>
<evidence type="ECO:0000259" key="8">
    <source>
        <dbReference type="Pfam" id="PF00881"/>
    </source>
</evidence>
<dbReference type="SUPFAM" id="SSF55469">
    <property type="entry name" value="FMN-dependent nitroreductase-like"/>
    <property type="match status" value="1"/>
</dbReference>
<dbReference type="CDD" id="cd02135">
    <property type="entry name" value="YdjA-like"/>
    <property type="match status" value="1"/>
</dbReference>
<name>A0ABP8FSF7_9BACT</name>
<dbReference type="PANTHER" id="PTHR43821">
    <property type="entry name" value="NAD(P)H NITROREDUCTASE YDJA-RELATED"/>
    <property type="match status" value="1"/>
</dbReference>
<evidence type="ECO:0000256" key="7">
    <source>
        <dbReference type="ARBA" id="ARBA00023027"/>
    </source>
</evidence>
<evidence type="ECO:0000313" key="9">
    <source>
        <dbReference type="EMBL" id="GAA4310116.1"/>
    </source>
</evidence>
<dbReference type="PANTHER" id="PTHR43821:SF1">
    <property type="entry name" value="NAD(P)H NITROREDUCTASE YDJA-RELATED"/>
    <property type="match status" value="1"/>
</dbReference>
<proteinExistence type="inferred from homology"/>
<organism evidence="9 10">
    <name type="scientific">Compostibacter hankyongensis</name>
    <dbReference type="NCBI Taxonomy" id="1007089"/>
    <lineage>
        <taxon>Bacteria</taxon>
        <taxon>Pseudomonadati</taxon>
        <taxon>Bacteroidota</taxon>
        <taxon>Chitinophagia</taxon>
        <taxon>Chitinophagales</taxon>
        <taxon>Chitinophagaceae</taxon>
        <taxon>Compostibacter</taxon>
    </lineage>
</organism>
<keyword evidence="5" id="KW-0521">NADP</keyword>
<keyword evidence="6" id="KW-0560">Oxidoreductase</keyword>
<dbReference type="InterPro" id="IPR029479">
    <property type="entry name" value="Nitroreductase"/>
</dbReference>
<comment type="similarity">
    <text evidence="2">Belongs to the nitroreductase family.</text>
</comment>
<evidence type="ECO:0000256" key="5">
    <source>
        <dbReference type="ARBA" id="ARBA00022857"/>
    </source>
</evidence>
<protein>
    <recommendedName>
        <fullName evidence="8">Nitroreductase domain-containing protein</fullName>
    </recommendedName>
</protein>
<evidence type="ECO:0000256" key="2">
    <source>
        <dbReference type="ARBA" id="ARBA00007118"/>
    </source>
</evidence>
<sequence>MTSPLSPDAAGILNTIIRSRRTVKPEFFTGEDVPRPVLEQLLENATWAPTHKKTEPWLFKVFQQKALERLGNYLADHYRAHTPADKFSAVKEQQNREKPLRCAAVIAICMRPPAADLPEWEEIAAVACAVENLWLSMTAYGLSGYWSSPAAMTEGAEFLELQPGERCLGIFYLGHAPVQDTVRRRAPLAEKVKWVTE</sequence>
<dbReference type="RefSeq" id="WP_344978455.1">
    <property type="nucleotide sequence ID" value="NZ_BAABFN010000004.1"/>
</dbReference>
<evidence type="ECO:0000256" key="4">
    <source>
        <dbReference type="ARBA" id="ARBA00022643"/>
    </source>
</evidence>
<dbReference type="Proteomes" id="UP001501207">
    <property type="component" value="Unassembled WGS sequence"/>
</dbReference>
<dbReference type="InterPro" id="IPR000415">
    <property type="entry name" value="Nitroreductase-like"/>
</dbReference>
<keyword evidence="4" id="KW-0288">FMN</keyword>